<dbReference type="EMBL" id="BLAD01000038">
    <property type="protein sequence ID" value="GER99056.1"/>
    <property type="molecule type" value="Genomic_DNA"/>
</dbReference>
<accession>A0A5M3VQJ1</accession>
<name>A0A5M3VQJ1_9ACTN</name>
<dbReference type="AlphaFoldDB" id="A0A5M3VQJ1"/>
<keyword evidence="2" id="KW-1185">Reference proteome</keyword>
<protein>
    <submittedName>
        <fullName evidence="1">Uncharacterized protein</fullName>
    </submittedName>
</protein>
<dbReference type="Proteomes" id="UP000334990">
    <property type="component" value="Unassembled WGS sequence"/>
</dbReference>
<comment type="caution">
    <text evidence="1">The sequence shown here is derived from an EMBL/GenBank/DDBJ whole genome shotgun (WGS) entry which is preliminary data.</text>
</comment>
<evidence type="ECO:0000313" key="1">
    <source>
        <dbReference type="EMBL" id="GER99056.1"/>
    </source>
</evidence>
<sequence length="79" mass="8446">MDPSVDDSPARLAAALRVVLACRPGAVEAVSLARKLKEFVVELTVEIHTLPDPAARAALRRLRAEVEQIADELDAISGT</sequence>
<reference evidence="1 2" key="1">
    <citation type="submission" date="2019-10" db="EMBL/GenBank/DDBJ databases">
        <title>Whole genome shotgun sequence of Acrocarpospora corrugata NBRC 13972.</title>
        <authorList>
            <person name="Ichikawa N."/>
            <person name="Kimura A."/>
            <person name="Kitahashi Y."/>
            <person name="Komaki H."/>
            <person name="Oguchi A."/>
        </authorList>
    </citation>
    <scope>NUCLEOTIDE SEQUENCE [LARGE SCALE GENOMIC DNA]</scope>
    <source>
        <strain evidence="1 2">NBRC 13972</strain>
    </source>
</reference>
<dbReference type="RefSeq" id="WP_155335471.1">
    <property type="nucleotide sequence ID" value="NZ_BAAABN010000042.1"/>
</dbReference>
<proteinExistence type="predicted"/>
<organism evidence="1 2">
    <name type="scientific">Acrocarpospora corrugata</name>
    <dbReference type="NCBI Taxonomy" id="35763"/>
    <lineage>
        <taxon>Bacteria</taxon>
        <taxon>Bacillati</taxon>
        <taxon>Actinomycetota</taxon>
        <taxon>Actinomycetes</taxon>
        <taxon>Streptosporangiales</taxon>
        <taxon>Streptosporangiaceae</taxon>
        <taxon>Acrocarpospora</taxon>
    </lineage>
</organism>
<evidence type="ECO:0000313" key="2">
    <source>
        <dbReference type="Proteomes" id="UP000334990"/>
    </source>
</evidence>
<gene>
    <name evidence="1" type="ORF">Acor_11200</name>
</gene>